<evidence type="ECO:0000313" key="2">
    <source>
        <dbReference type="Proteomes" id="UP001152799"/>
    </source>
</evidence>
<evidence type="ECO:0000313" key="1">
    <source>
        <dbReference type="EMBL" id="CAG9767798.1"/>
    </source>
</evidence>
<gene>
    <name evidence="1" type="ORF">CEUTPL_LOCUS8354</name>
</gene>
<organism evidence="1 2">
    <name type="scientific">Ceutorhynchus assimilis</name>
    <name type="common">cabbage seed weevil</name>
    <dbReference type="NCBI Taxonomy" id="467358"/>
    <lineage>
        <taxon>Eukaryota</taxon>
        <taxon>Metazoa</taxon>
        <taxon>Ecdysozoa</taxon>
        <taxon>Arthropoda</taxon>
        <taxon>Hexapoda</taxon>
        <taxon>Insecta</taxon>
        <taxon>Pterygota</taxon>
        <taxon>Neoptera</taxon>
        <taxon>Endopterygota</taxon>
        <taxon>Coleoptera</taxon>
        <taxon>Polyphaga</taxon>
        <taxon>Cucujiformia</taxon>
        <taxon>Curculionidae</taxon>
        <taxon>Ceutorhynchinae</taxon>
        <taxon>Ceutorhynchus</taxon>
    </lineage>
</organism>
<dbReference type="EMBL" id="OU892280">
    <property type="protein sequence ID" value="CAG9767798.1"/>
    <property type="molecule type" value="Genomic_DNA"/>
</dbReference>
<dbReference type="AlphaFoldDB" id="A0A9N9MRW6"/>
<dbReference type="Proteomes" id="UP001152799">
    <property type="component" value="Chromosome 4"/>
</dbReference>
<accession>A0A9N9MRW6</accession>
<keyword evidence="2" id="KW-1185">Reference proteome</keyword>
<proteinExistence type="predicted"/>
<protein>
    <submittedName>
        <fullName evidence="1">Uncharacterized protein</fullName>
    </submittedName>
</protein>
<name>A0A9N9MRW6_9CUCU</name>
<sequence>MKCSPTCYNCRGASCINTPDEIDEEHFNDAEILLPDKEDVLEDLLDDDYLKLD</sequence>
<reference evidence="1" key="1">
    <citation type="submission" date="2022-01" db="EMBL/GenBank/DDBJ databases">
        <authorList>
            <person name="King R."/>
        </authorList>
    </citation>
    <scope>NUCLEOTIDE SEQUENCE</scope>
</reference>